<proteinExistence type="predicted"/>
<organism evidence="1 2">
    <name type="scientific">Babjeviella inositovora NRRL Y-12698</name>
    <dbReference type="NCBI Taxonomy" id="984486"/>
    <lineage>
        <taxon>Eukaryota</taxon>
        <taxon>Fungi</taxon>
        <taxon>Dikarya</taxon>
        <taxon>Ascomycota</taxon>
        <taxon>Saccharomycotina</taxon>
        <taxon>Pichiomycetes</taxon>
        <taxon>Serinales incertae sedis</taxon>
        <taxon>Babjeviella</taxon>
    </lineage>
</organism>
<evidence type="ECO:0000313" key="2">
    <source>
        <dbReference type="Proteomes" id="UP000094336"/>
    </source>
</evidence>
<name>A0A1E3QXN0_9ASCO</name>
<keyword evidence="2" id="KW-1185">Reference proteome</keyword>
<sequence>MINSTWVYHYLRGHTTLRLAYLMYAGIVTGVKSRVTTNDIRAILCSFVKLQLRISDPFLIVFASTSRAKISHLTAYGGSHSGVYRRAYRFPWKPSGG</sequence>
<protein>
    <submittedName>
        <fullName evidence="1">Uncharacterized protein</fullName>
    </submittedName>
</protein>
<accession>A0A1E3QXN0</accession>
<dbReference type="RefSeq" id="XP_018987758.1">
    <property type="nucleotide sequence ID" value="XM_019127421.1"/>
</dbReference>
<dbReference type="Proteomes" id="UP000094336">
    <property type="component" value="Unassembled WGS sequence"/>
</dbReference>
<gene>
    <name evidence="1" type="ORF">BABINDRAFT_159025</name>
</gene>
<dbReference type="EMBL" id="KV454426">
    <property type="protein sequence ID" value="ODQ82430.1"/>
    <property type="molecule type" value="Genomic_DNA"/>
</dbReference>
<evidence type="ECO:0000313" key="1">
    <source>
        <dbReference type="EMBL" id="ODQ82430.1"/>
    </source>
</evidence>
<dbReference type="GeneID" id="30145274"/>
<reference evidence="2" key="1">
    <citation type="submission" date="2016-05" db="EMBL/GenBank/DDBJ databases">
        <title>Comparative genomics of biotechnologically important yeasts.</title>
        <authorList>
            <consortium name="DOE Joint Genome Institute"/>
            <person name="Riley R."/>
            <person name="Haridas S."/>
            <person name="Wolfe K.H."/>
            <person name="Lopes M.R."/>
            <person name="Hittinger C.T."/>
            <person name="Goker M."/>
            <person name="Salamov A."/>
            <person name="Wisecaver J."/>
            <person name="Long T.M."/>
            <person name="Aerts A.L."/>
            <person name="Barry K."/>
            <person name="Choi C."/>
            <person name="Clum A."/>
            <person name="Coughlan A.Y."/>
            <person name="Deshpande S."/>
            <person name="Douglass A.P."/>
            <person name="Hanson S.J."/>
            <person name="Klenk H.-P."/>
            <person name="Labutti K."/>
            <person name="Lapidus A."/>
            <person name="Lindquist E."/>
            <person name="Lipzen A."/>
            <person name="Meier-Kolthoff J.P."/>
            <person name="Ohm R.A."/>
            <person name="Otillar R.P."/>
            <person name="Pangilinan J."/>
            <person name="Peng Y."/>
            <person name="Rokas A."/>
            <person name="Rosa C.A."/>
            <person name="Scheuner C."/>
            <person name="Sibirny A.A."/>
            <person name="Slot J.C."/>
            <person name="Stielow J.B."/>
            <person name="Sun H."/>
            <person name="Kurtzman C.P."/>
            <person name="Blackwell M."/>
            <person name="Grigoriev I.V."/>
            <person name="Jeffries T.W."/>
        </authorList>
    </citation>
    <scope>NUCLEOTIDE SEQUENCE [LARGE SCALE GENOMIC DNA]</scope>
    <source>
        <strain evidence="2">NRRL Y-12698</strain>
    </source>
</reference>
<dbReference type="AlphaFoldDB" id="A0A1E3QXN0"/>